<protein>
    <recommendedName>
        <fullName evidence="1">Calcineurin-like phosphoesterase domain-containing protein</fullName>
    </recommendedName>
</protein>
<proteinExistence type="predicted"/>
<gene>
    <name evidence="2" type="ORF">SADFL11_2129</name>
</gene>
<dbReference type="Pfam" id="PF00149">
    <property type="entry name" value="Metallophos"/>
    <property type="match status" value="1"/>
</dbReference>
<dbReference type="InterPro" id="IPR029052">
    <property type="entry name" value="Metallo-depent_PP-like"/>
</dbReference>
<sequence length="439" mass="47868">MAVQTGRAARSHPMLPPVFDDAGELAALPRNLERWPVHEDHSGGNAGAVRDSLIAAASHGTWTWPEKPVVFISDPHADADGFLRSLVSAGAVRRLNDGFVLTPFGRMAKIIVGGDCLDKGPSNLDMLNALNRLFDLGADVRLLAGNHDLRLRLAIRALTLPKAPLTEHLFVRMGRKILPLLAEINTRYVTPEDLACLPEEAECQERIFPSSSWKATFPAAAGPYLTPLGIEKELKKLKKKAKQFAKQADAEGLTMREVYAASLRCRDLFLSPDGAYSWFYSAMDVVEQIGSIVFLHAGIDDTMCALLAKDGPAAVNTRYRLEAEDDPFAFYSGPVANLVRTKYRPVDGQLTASGVALLHQAGIKMIVQGHVNNHKGQRILAKNGLLHLEGDITLDRTSRRLEGLTGIGAGATLIFPSGDVVGLSSDYPRVKHFKPEHHL</sequence>
<reference evidence="2 3" key="1">
    <citation type="submission" date="2008-01" db="EMBL/GenBank/DDBJ databases">
        <authorList>
            <person name="Wagner-Dobler I."/>
            <person name="Ferriera S."/>
            <person name="Johnson J."/>
            <person name="Kravitz S."/>
            <person name="Beeson K."/>
            <person name="Sutton G."/>
            <person name="Rogers Y.-H."/>
            <person name="Friedman R."/>
            <person name="Frazier M."/>
            <person name="Venter J.C."/>
        </authorList>
    </citation>
    <scope>NUCLEOTIDE SEQUENCE [LARGE SCALE GENOMIC DNA]</scope>
    <source>
        <strain evidence="3">DSM 17067 / NCIMB 14079 / DFL-11</strain>
    </source>
</reference>
<dbReference type="CDD" id="cd00838">
    <property type="entry name" value="MPP_superfamily"/>
    <property type="match status" value="1"/>
</dbReference>
<evidence type="ECO:0000313" key="2">
    <source>
        <dbReference type="EMBL" id="EEE44841.2"/>
    </source>
</evidence>
<organism evidence="2 3">
    <name type="scientific">Roseibium alexandrii (strain DSM 17067 / NCIMB 14079 / DFL-11)</name>
    <name type="common">Labrenzia alexandrii</name>
    <dbReference type="NCBI Taxonomy" id="244592"/>
    <lineage>
        <taxon>Bacteria</taxon>
        <taxon>Pseudomonadati</taxon>
        <taxon>Pseudomonadota</taxon>
        <taxon>Alphaproteobacteria</taxon>
        <taxon>Hyphomicrobiales</taxon>
        <taxon>Stappiaceae</taxon>
        <taxon>Roseibium</taxon>
    </lineage>
</organism>
<evidence type="ECO:0000259" key="1">
    <source>
        <dbReference type="Pfam" id="PF00149"/>
    </source>
</evidence>
<evidence type="ECO:0000313" key="3">
    <source>
        <dbReference type="Proteomes" id="UP000004703"/>
    </source>
</evidence>
<comment type="caution">
    <text evidence="2">The sequence shown here is derived from an EMBL/GenBank/DDBJ whole genome shotgun (WGS) entry which is preliminary data.</text>
</comment>
<accession>A0A5E8GYW4</accession>
<dbReference type="SUPFAM" id="SSF56300">
    <property type="entry name" value="Metallo-dependent phosphatases"/>
    <property type="match status" value="1"/>
</dbReference>
<dbReference type="InterPro" id="IPR004843">
    <property type="entry name" value="Calcineurin-like_PHP"/>
</dbReference>
<dbReference type="Gene3D" id="3.60.21.10">
    <property type="match status" value="1"/>
</dbReference>
<name>A0A5E8GYW4_ROSAD</name>
<dbReference type="Proteomes" id="UP000004703">
    <property type="component" value="Chromosome"/>
</dbReference>
<reference evidence="2 3" key="2">
    <citation type="submission" date="2013-04" db="EMBL/GenBank/DDBJ databases">
        <authorList>
            <person name="Fiebig A."/>
            <person name="Pradella S."/>
            <person name="Wagner-Doebler I."/>
        </authorList>
    </citation>
    <scope>NUCLEOTIDE SEQUENCE [LARGE SCALE GENOMIC DNA]</scope>
    <source>
        <strain evidence="3">DSM 17067 / NCIMB 14079 / DFL-11</strain>
    </source>
</reference>
<dbReference type="EMBL" id="ACCU02000003">
    <property type="protein sequence ID" value="EEE44841.2"/>
    <property type="molecule type" value="Genomic_DNA"/>
</dbReference>
<dbReference type="GO" id="GO:0016787">
    <property type="term" value="F:hydrolase activity"/>
    <property type="evidence" value="ECO:0007669"/>
    <property type="project" value="InterPro"/>
</dbReference>
<dbReference type="AlphaFoldDB" id="A0A5E8GYW4"/>
<feature type="domain" description="Calcineurin-like phosphoesterase" evidence="1">
    <location>
        <begin position="68"/>
        <end position="153"/>
    </location>
</feature>